<protein>
    <submittedName>
        <fullName evidence="2">Putative oxidoreductase</fullName>
    </submittedName>
</protein>
<comment type="similarity">
    <text evidence="1">Belongs to the short-chain dehydrogenases/reductases (SDR) family.</text>
</comment>
<dbReference type="PRINTS" id="PR00081">
    <property type="entry name" value="GDHRDH"/>
</dbReference>
<dbReference type="EMBL" id="KV429058">
    <property type="protein sequence ID" value="KZT69454.1"/>
    <property type="molecule type" value="Genomic_DNA"/>
</dbReference>
<proteinExistence type="inferred from homology"/>
<dbReference type="OrthoDB" id="1933717at2759"/>
<dbReference type="SUPFAM" id="SSF51735">
    <property type="entry name" value="NAD(P)-binding Rossmann-fold domains"/>
    <property type="match status" value="1"/>
</dbReference>
<evidence type="ECO:0000256" key="1">
    <source>
        <dbReference type="RuleBase" id="RU000363"/>
    </source>
</evidence>
<accession>A0A165QGV8</accession>
<organism evidence="2 3">
    <name type="scientific">Daedalea quercina L-15889</name>
    <dbReference type="NCBI Taxonomy" id="1314783"/>
    <lineage>
        <taxon>Eukaryota</taxon>
        <taxon>Fungi</taxon>
        <taxon>Dikarya</taxon>
        <taxon>Basidiomycota</taxon>
        <taxon>Agaricomycotina</taxon>
        <taxon>Agaricomycetes</taxon>
        <taxon>Polyporales</taxon>
        <taxon>Fomitopsis</taxon>
    </lineage>
</organism>
<dbReference type="AlphaFoldDB" id="A0A165QGV8"/>
<dbReference type="CDD" id="cd05233">
    <property type="entry name" value="SDR_c"/>
    <property type="match status" value="1"/>
</dbReference>
<reference evidence="2 3" key="1">
    <citation type="journal article" date="2016" name="Mol. Biol. Evol.">
        <title>Comparative Genomics of Early-Diverging Mushroom-Forming Fungi Provides Insights into the Origins of Lignocellulose Decay Capabilities.</title>
        <authorList>
            <person name="Nagy L.G."/>
            <person name="Riley R."/>
            <person name="Tritt A."/>
            <person name="Adam C."/>
            <person name="Daum C."/>
            <person name="Floudas D."/>
            <person name="Sun H."/>
            <person name="Yadav J.S."/>
            <person name="Pangilinan J."/>
            <person name="Larsson K.H."/>
            <person name="Matsuura K."/>
            <person name="Barry K."/>
            <person name="Labutti K."/>
            <person name="Kuo R."/>
            <person name="Ohm R.A."/>
            <person name="Bhattacharya S.S."/>
            <person name="Shirouzu T."/>
            <person name="Yoshinaga Y."/>
            <person name="Martin F.M."/>
            <person name="Grigoriev I.V."/>
            <person name="Hibbett D.S."/>
        </authorList>
    </citation>
    <scope>NUCLEOTIDE SEQUENCE [LARGE SCALE GENOMIC DNA]</scope>
    <source>
        <strain evidence="2 3">L-15889</strain>
    </source>
</reference>
<dbReference type="Pfam" id="PF00106">
    <property type="entry name" value="adh_short"/>
    <property type="match status" value="1"/>
</dbReference>
<keyword evidence="3" id="KW-1185">Reference proteome</keyword>
<sequence length="283" mass="30896">MDFVPTPRHDTYAAVDPSKANMNGKVVLVTGASKGIGKALALSFAQAGVSGLALLARSDLTAVKAACEAAQRPGQSLKVLTIAADCTKTADVVAAVQKVKDTFGKLDVLINNAGYMEAITTIVDSDPEDWWRSWEVNVRGTYEVVRAFLPLLIESGGDKIIVNTTSLAAHFLDGLFAGYKMNKLAILRFTELIMAEYGDKGVLAFAVHPGAIPTDMGNQMPEDFKHILVDTVEIAAHGITWLVRERREWLAGRYFSCQWDVNELEAKRQEIVEGDKLKVRMVV</sequence>
<dbReference type="Proteomes" id="UP000076727">
    <property type="component" value="Unassembled WGS sequence"/>
</dbReference>
<name>A0A165QGV8_9APHY</name>
<dbReference type="InterPro" id="IPR036291">
    <property type="entry name" value="NAD(P)-bd_dom_sf"/>
</dbReference>
<dbReference type="PRINTS" id="PR00080">
    <property type="entry name" value="SDRFAMILY"/>
</dbReference>
<dbReference type="Gene3D" id="3.40.50.720">
    <property type="entry name" value="NAD(P)-binding Rossmann-like Domain"/>
    <property type="match status" value="1"/>
</dbReference>
<dbReference type="InterPro" id="IPR002347">
    <property type="entry name" value="SDR_fam"/>
</dbReference>
<dbReference type="STRING" id="1314783.A0A165QGV8"/>
<dbReference type="PANTHER" id="PTHR43975">
    <property type="entry name" value="ZGC:101858"/>
    <property type="match status" value="1"/>
</dbReference>
<gene>
    <name evidence="2" type="ORF">DAEQUDRAFT_750875</name>
</gene>
<dbReference type="PANTHER" id="PTHR43975:SF2">
    <property type="entry name" value="EG:BACR7A4.14 PROTEIN-RELATED"/>
    <property type="match status" value="1"/>
</dbReference>
<evidence type="ECO:0000313" key="2">
    <source>
        <dbReference type="EMBL" id="KZT69454.1"/>
    </source>
</evidence>
<evidence type="ECO:0000313" key="3">
    <source>
        <dbReference type="Proteomes" id="UP000076727"/>
    </source>
</evidence>